<evidence type="ECO:0000256" key="1">
    <source>
        <dbReference type="ARBA" id="ARBA00023015"/>
    </source>
</evidence>
<comment type="caution">
    <text evidence="6">The sequence shown here is derived from an EMBL/GenBank/DDBJ whole genome shotgun (WGS) entry which is preliminary data.</text>
</comment>
<dbReference type="PRINTS" id="PR00032">
    <property type="entry name" value="HTHARAC"/>
</dbReference>
<evidence type="ECO:0000256" key="4">
    <source>
        <dbReference type="SAM" id="Phobius"/>
    </source>
</evidence>
<dbReference type="SUPFAM" id="SSF46689">
    <property type="entry name" value="Homeodomain-like"/>
    <property type="match status" value="1"/>
</dbReference>
<dbReference type="Pfam" id="PF12833">
    <property type="entry name" value="HTH_18"/>
    <property type="match status" value="1"/>
</dbReference>
<dbReference type="Gene3D" id="1.10.10.60">
    <property type="entry name" value="Homeodomain-like"/>
    <property type="match status" value="1"/>
</dbReference>
<keyword evidence="4" id="KW-0472">Membrane</keyword>
<keyword evidence="1" id="KW-0805">Transcription regulation</keyword>
<name>A0ABX3FAQ5_9VIBR</name>
<dbReference type="PROSITE" id="PS00041">
    <property type="entry name" value="HTH_ARAC_FAMILY_1"/>
    <property type="match status" value="1"/>
</dbReference>
<evidence type="ECO:0000256" key="3">
    <source>
        <dbReference type="ARBA" id="ARBA00023163"/>
    </source>
</evidence>
<keyword evidence="3" id="KW-0804">Transcription</keyword>
<evidence type="ECO:0000259" key="5">
    <source>
        <dbReference type="PROSITE" id="PS01124"/>
    </source>
</evidence>
<protein>
    <submittedName>
        <fullName evidence="6">AraC family transcriptional regulator</fullName>
    </submittedName>
</protein>
<dbReference type="SMART" id="SM00342">
    <property type="entry name" value="HTH_ARAC"/>
    <property type="match status" value="1"/>
</dbReference>
<dbReference type="InterPro" id="IPR018060">
    <property type="entry name" value="HTH_AraC"/>
</dbReference>
<dbReference type="SUPFAM" id="SSF63829">
    <property type="entry name" value="Calcium-dependent phosphotriesterase"/>
    <property type="match status" value="2"/>
</dbReference>
<keyword evidence="2" id="KW-0238">DNA-binding</keyword>
<gene>
    <name evidence="6" type="ORF">BIY21_18690</name>
</gene>
<keyword evidence="4" id="KW-0812">Transmembrane</keyword>
<dbReference type="InterPro" id="IPR013783">
    <property type="entry name" value="Ig-like_fold"/>
</dbReference>
<dbReference type="InterPro" id="IPR009057">
    <property type="entry name" value="Homeodomain-like_sf"/>
</dbReference>
<sequence>MKRTFWVTLLLFVTQIVYAFDSSPSVFYPLPSESQGKVFAAKQLFLSSNGGLWIHDVRDKVLFFDGQSVAPKTGSALPYRTKKVIIYDDLFWSYENNVVYRSTSHSQRETVFELPPGTEIESMGANDGYIWLTDDAHFHTYRIADGEYSSYSLMELYRYGESLKLSINDALLVKQRWVIATDNGVFVSESQGFRHVPRSQGNGIDKLYYSSSRRELILGSSRGAVVYDINNTSKPKFIIPAPNVTVIAETPQSYWIGTQNGLYIYSFISGEMEKHSGEKDAGFALTGRRILSLVNDNSGGMWISTNKGIQYFSLFGEKFERFPSQDLSVNQIHTPISNMVAMQDKQGYWVMKSSGLYRFFIEKDKRKERVYSGRVYNMLEYDGKVWLATNQGVIVLDAKTGERITNTALSAQFDGQKITHIAIDSKGLIWIANSHSVWCYDPNKQGVKLIAEQWQSNSSLGSKLTQMLVSSGDDLVLGTERGVYLLQEGQLKYIAQSAPFGAIHGMTEGSEQQIWLASNYGVNILDINMLSVLPVPLVDEHISPQCLMKNRTGAWLTSTAGLTHYTLDGKLVAHYGQPFGVINNEFRNSFCLLDANDSDSLLLGSWHSLIRVQSKDLTVTPLPDTNVLFSQILVNQQLVAFGADNESKIIAPYGDSISIQMGTMPRISGSSLEYRLNNEKIWTPLDGYQIAMEGLTPGEYTLYVRPVVNGLGRGGVRSLKFEVSEPWYLNSFALVLYVVSGFSLLFGAVYWRSRMMASANRRLKAQVALKTNQLRHQSRILLSNNHQLRKQLQVRRLIFGQAIQSFKDRLRAADGNITPDGVKTQSHMVEQISSELELLLNVRESHGQNSPAYNLSMILKSTLGGWREEFTKAGIEVELDMSAAQNAYVVLNYFNLDVLLNLVFDGLVKRCSRHQNVYIKLECSEAEVQLTFMDDGILADVNQDEHWLEVVKLVNVSGGQLEVDENSRNNKMSLSWLRSHTFDENSIVNVEELAGETAAFTSSDPFIVRLEQLVMEHYADPEFSTSTAAKMLFVSERSLQRRFKGATQRRFSEYLSEVRLDNACRLLLAGAKVADVAFDCGFNDPSYFSQRFKHRFGVSPTQFVEQSDAHEEAF</sequence>
<dbReference type="InterPro" id="IPR018062">
    <property type="entry name" value="HTH_AraC-typ_CS"/>
</dbReference>
<dbReference type="Proteomes" id="UP000186206">
    <property type="component" value="Unassembled WGS sequence"/>
</dbReference>
<keyword evidence="7" id="KW-1185">Reference proteome</keyword>
<keyword evidence="4" id="KW-1133">Transmembrane helix</keyword>
<feature type="transmembrane region" description="Helical" evidence="4">
    <location>
        <begin position="727"/>
        <end position="751"/>
    </location>
</feature>
<dbReference type="PANTHER" id="PTHR43280">
    <property type="entry name" value="ARAC-FAMILY TRANSCRIPTIONAL REGULATOR"/>
    <property type="match status" value="1"/>
</dbReference>
<dbReference type="PROSITE" id="PS01124">
    <property type="entry name" value="HTH_ARAC_FAMILY_2"/>
    <property type="match status" value="1"/>
</dbReference>
<feature type="domain" description="HTH araC/xylS-type" evidence="5">
    <location>
        <begin position="1008"/>
        <end position="1106"/>
    </location>
</feature>
<evidence type="ECO:0000313" key="7">
    <source>
        <dbReference type="Proteomes" id="UP000186206"/>
    </source>
</evidence>
<proteinExistence type="predicted"/>
<dbReference type="InterPro" id="IPR015943">
    <property type="entry name" value="WD40/YVTN_repeat-like_dom_sf"/>
</dbReference>
<dbReference type="InterPro" id="IPR020449">
    <property type="entry name" value="Tscrpt_reg_AraC-type_HTH"/>
</dbReference>
<dbReference type="Gene3D" id="2.130.10.10">
    <property type="entry name" value="YVTN repeat-like/Quinoprotein amine dehydrogenase"/>
    <property type="match status" value="2"/>
</dbReference>
<evidence type="ECO:0000313" key="6">
    <source>
        <dbReference type="EMBL" id="OLQ85948.1"/>
    </source>
</evidence>
<dbReference type="Gene3D" id="2.60.40.10">
    <property type="entry name" value="Immunoglobulins"/>
    <property type="match status" value="1"/>
</dbReference>
<accession>A0ABX3FAQ5</accession>
<evidence type="ECO:0000256" key="2">
    <source>
        <dbReference type="ARBA" id="ARBA00023125"/>
    </source>
</evidence>
<organism evidence="6 7">
    <name type="scientific">Vibrio ponticus</name>
    <dbReference type="NCBI Taxonomy" id="265668"/>
    <lineage>
        <taxon>Bacteria</taxon>
        <taxon>Pseudomonadati</taxon>
        <taxon>Pseudomonadota</taxon>
        <taxon>Gammaproteobacteria</taxon>
        <taxon>Vibrionales</taxon>
        <taxon>Vibrionaceae</taxon>
        <taxon>Vibrio</taxon>
    </lineage>
</organism>
<reference evidence="6 7" key="1">
    <citation type="submission" date="2016-09" db="EMBL/GenBank/DDBJ databases">
        <title>Genomic Taxonomy of the Vibrionaceae.</title>
        <authorList>
            <person name="Gonzalez-Castillo A."/>
            <person name="Gomez-Gil B."/>
            <person name="Enciso-Ibarra K."/>
        </authorList>
    </citation>
    <scope>NUCLEOTIDE SEQUENCE [LARGE SCALE GENOMIC DNA]</scope>
    <source>
        <strain evidence="6 7">CAIM 1731</strain>
    </source>
</reference>
<dbReference type="PANTHER" id="PTHR43280:SF28">
    <property type="entry name" value="HTH-TYPE TRANSCRIPTIONAL ACTIVATOR RHAS"/>
    <property type="match status" value="1"/>
</dbReference>
<dbReference type="EMBL" id="MJMI01000138">
    <property type="protein sequence ID" value="OLQ85948.1"/>
    <property type="molecule type" value="Genomic_DNA"/>
</dbReference>